<name>A0A9D9I004_9FIRM</name>
<comment type="caution">
    <text evidence="2">The sequence shown here is derived from an EMBL/GenBank/DDBJ whole genome shotgun (WGS) entry which is preliminary data.</text>
</comment>
<dbReference type="AlphaFoldDB" id="A0A9D9I004"/>
<proteinExistence type="predicted"/>
<evidence type="ECO:0000313" key="3">
    <source>
        <dbReference type="Proteomes" id="UP000823618"/>
    </source>
</evidence>
<keyword evidence="1" id="KW-0812">Transmembrane</keyword>
<accession>A0A9D9I004</accession>
<dbReference type="EMBL" id="JADIML010000162">
    <property type="protein sequence ID" value="MBO8463440.1"/>
    <property type="molecule type" value="Genomic_DNA"/>
</dbReference>
<keyword evidence="1" id="KW-1133">Transmembrane helix</keyword>
<sequence length="146" mass="15962">MENSLKGLLLAGATVITCIILGLGFYIAREAKSTASSGAEQINRLHAEFIEGDKVLYDGVQVSGSEVIHAIHKFQNEDLCIQVSTKKGGIVSYGYTDTTLSTKSSHTWKETQNIKGTYYINPTALFQGEVVRDDNFAIVGLVFKQQ</sequence>
<evidence type="ECO:0000256" key="1">
    <source>
        <dbReference type="SAM" id="Phobius"/>
    </source>
</evidence>
<evidence type="ECO:0000313" key="2">
    <source>
        <dbReference type="EMBL" id="MBO8463440.1"/>
    </source>
</evidence>
<organism evidence="2 3">
    <name type="scientific">Candidatus Scybalomonas excrementavium</name>
    <dbReference type="NCBI Taxonomy" id="2840943"/>
    <lineage>
        <taxon>Bacteria</taxon>
        <taxon>Bacillati</taxon>
        <taxon>Bacillota</taxon>
        <taxon>Clostridia</taxon>
        <taxon>Lachnospirales</taxon>
        <taxon>Lachnospiraceae</taxon>
        <taxon>Lachnospiraceae incertae sedis</taxon>
        <taxon>Candidatus Scybalomonas</taxon>
    </lineage>
</organism>
<keyword evidence="1" id="KW-0472">Membrane</keyword>
<feature type="transmembrane region" description="Helical" evidence="1">
    <location>
        <begin position="7"/>
        <end position="28"/>
    </location>
</feature>
<protein>
    <submittedName>
        <fullName evidence="2">Uncharacterized protein</fullName>
    </submittedName>
</protein>
<dbReference type="Proteomes" id="UP000823618">
    <property type="component" value="Unassembled WGS sequence"/>
</dbReference>
<reference evidence="2" key="1">
    <citation type="submission" date="2020-10" db="EMBL/GenBank/DDBJ databases">
        <authorList>
            <person name="Gilroy R."/>
        </authorList>
    </citation>
    <scope>NUCLEOTIDE SEQUENCE</scope>
    <source>
        <strain evidence="2">E3-2379</strain>
    </source>
</reference>
<reference evidence="2" key="2">
    <citation type="journal article" date="2021" name="PeerJ">
        <title>Extensive microbial diversity within the chicken gut microbiome revealed by metagenomics and culture.</title>
        <authorList>
            <person name="Gilroy R."/>
            <person name="Ravi A."/>
            <person name="Getino M."/>
            <person name="Pursley I."/>
            <person name="Horton D.L."/>
            <person name="Alikhan N.F."/>
            <person name="Baker D."/>
            <person name="Gharbi K."/>
            <person name="Hall N."/>
            <person name="Watson M."/>
            <person name="Adriaenssens E.M."/>
            <person name="Foster-Nyarko E."/>
            <person name="Jarju S."/>
            <person name="Secka A."/>
            <person name="Antonio M."/>
            <person name="Oren A."/>
            <person name="Chaudhuri R.R."/>
            <person name="La Ragione R."/>
            <person name="Hildebrand F."/>
            <person name="Pallen M.J."/>
        </authorList>
    </citation>
    <scope>NUCLEOTIDE SEQUENCE</scope>
    <source>
        <strain evidence="2">E3-2379</strain>
    </source>
</reference>
<gene>
    <name evidence="2" type="ORF">IAC13_05855</name>
</gene>